<organism evidence="2 3">
    <name type="scientific">Microvirga arabica</name>
    <dbReference type="NCBI Taxonomy" id="1128671"/>
    <lineage>
        <taxon>Bacteria</taxon>
        <taxon>Pseudomonadati</taxon>
        <taxon>Pseudomonadota</taxon>
        <taxon>Alphaproteobacteria</taxon>
        <taxon>Hyphomicrobiales</taxon>
        <taxon>Methylobacteriaceae</taxon>
        <taxon>Microvirga</taxon>
    </lineage>
</organism>
<dbReference type="EMBL" id="JBHOMY010000026">
    <property type="protein sequence ID" value="MFC1457173.1"/>
    <property type="molecule type" value="Genomic_DNA"/>
</dbReference>
<reference evidence="2 3" key="1">
    <citation type="submission" date="2024-09" db="EMBL/GenBank/DDBJ databases">
        <title>Nodulacao em especies de Leguminosae Basais da Amazonia e Caracterizacao dos Rizobios e Bacterias Associadas aos Nodulos.</title>
        <authorList>
            <person name="Jambeiro I.C.A."/>
            <person name="Lopes I.S."/>
            <person name="Aguiar E.R.G.R."/>
            <person name="Santos A.F.J."/>
            <person name="Dos Santos J.M.F."/>
            <person name="Gross E."/>
        </authorList>
    </citation>
    <scope>NUCLEOTIDE SEQUENCE [LARGE SCALE GENOMIC DNA]</scope>
    <source>
        <strain evidence="2 3">BRUESC1165</strain>
    </source>
</reference>
<evidence type="ECO:0000313" key="2">
    <source>
        <dbReference type="EMBL" id="MFC1457173.1"/>
    </source>
</evidence>
<proteinExistence type="predicted"/>
<dbReference type="RefSeq" id="WP_377029681.1">
    <property type="nucleotide sequence ID" value="NZ_JBHOMY010000026.1"/>
</dbReference>
<keyword evidence="3" id="KW-1185">Reference proteome</keyword>
<evidence type="ECO:0000259" key="1">
    <source>
        <dbReference type="Pfam" id="PF14065"/>
    </source>
</evidence>
<comment type="caution">
    <text evidence="2">The sequence shown here is derived from an EMBL/GenBank/DDBJ whole genome shotgun (WGS) entry which is preliminary data.</text>
</comment>
<name>A0ABV6Y7C8_9HYPH</name>
<dbReference type="Proteomes" id="UP001593940">
    <property type="component" value="Unassembled WGS sequence"/>
</dbReference>
<sequence>MSNALAIASVTRLLMDLLNDTMVNGDVSGGIGADVIVTALPPDRVLEQLGENRPSQLNLFLHRITPNPALTNTDLPTRDARGQITNRPRLALDLHYLLTAYSTQELQAEILLGYAMEMFHETAILPRNMVRAALEGNVNGAILPPAFQDTDPARLADQLELIKITPQNMSLDDMSKLWTAMQTHYRTTVGYMVSVVLIEREVPKRTPLPVLSRGAVDPVTNRDAGVVVRPELAPTAPILTRLSLPGERPAIRLGDTLTFRGHHLDHGEPRVRFTEVESGAVIELVPTAAPAPDRLQVELPQGAPLDPASPLAGTGADPGAWRIGHYLADVTLRNGAVERVTNRLPVTLAPRASPTAAPDAGGVRITVACEPRIRSIQSVSILAGQQEQPLPALDDDADEVEAVYSALPSGATLPVRLRVSGIDSLLIDPAAKPPRFDPTQLVVTP</sequence>
<protein>
    <submittedName>
        <fullName evidence="2">DUF4255 domain-containing protein</fullName>
    </submittedName>
</protein>
<dbReference type="Pfam" id="PF14065">
    <property type="entry name" value="Pvc16_N"/>
    <property type="match status" value="1"/>
</dbReference>
<dbReference type="InterPro" id="IPR025351">
    <property type="entry name" value="Pvc16_N"/>
</dbReference>
<accession>A0ABV6Y7C8</accession>
<gene>
    <name evidence="2" type="ORF">ACETIH_10665</name>
</gene>
<evidence type="ECO:0000313" key="3">
    <source>
        <dbReference type="Proteomes" id="UP001593940"/>
    </source>
</evidence>
<feature type="domain" description="Pvc16 N-terminal" evidence="1">
    <location>
        <begin position="10"/>
        <end position="211"/>
    </location>
</feature>